<keyword evidence="1" id="KW-0732">Signal</keyword>
<feature type="signal peptide" evidence="1">
    <location>
        <begin position="1"/>
        <end position="24"/>
    </location>
</feature>
<gene>
    <name evidence="3" type="ORF">SAMN05216175_1193</name>
</gene>
<feature type="chain" id="PRO_5011727497" evidence="1">
    <location>
        <begin position="25"/>
        <end position="257"/>
    </location>
</feature>
<evidence type="ECO:0000313" key="4">
    <source>
        <dbReference type="Proteomes" id="UP000198623"/>
    </source>
</evidence>
<reference evidence="4" key="1">
    <citation type="submission" date="2016-10" db="EMBL/GenBank/DDBJ databases">
        <authorList>
            <person name="Varghese N."/>
            <person name="Submissions S."/>
        </authorList>
    </citation>
    <scope>NUCLEOTIDE SEQUENCE [LARGE SCALE GENOMIC DNA]</scope>
    <source>
        <strain evidence="4">CGMCC 1.10971</strain>
    </source>
</reference>
<dbReference type="Pfam" id="PF07589">
    <property type="entry name" value="PEP-CTERM"/>
    <property type="match status" value="1"/>
</dbReference>
<sequence length="257" mass="27041">MQTLFRHLLIFMTSIVLYIPAAHSAVLYDQDFENPTGFNNDGADVNVYNNVNTLYGNQPPGFSFAQTFTVETLLITGTSAFGTGYSDPTGTGGNYAIGMLSNRQDDKLGLSFDVGTNDFLNISVDLSSIDLSAFAGPFVPQGATPTFRFTLYDNPTGVAGVSTPTALSFLEATATASAPSVFDWTNFVLPLDATGNTNGNVILGIDLLSGGYASFDNLLIVASDISGNVGNNVPEPGTIALFSLGLAGLTFARRKKA</sequence>
<feature type="domain" description="Ice-binding protein C-terminal" evidence="2">
    <location>
        <begin position="233"/>
        <end position="254"/>
    </location>
</feature>
<dbReference type="EMBL" id="FOOU01000019">
    <property type="protein sequence ID" value="SFG91803.1"/>
    <property type="molecule type" value="Genomic_DNA"/>
</dbReference>
<name>A0A1I2VRY4_9GAMM</name>
<dbReference type="AlphaFoldDB" id="A0A1I2VRY4"/>
<accession>A0A1I2VRY4</accession>
<evidence type="ECO:0000313" key="3">
    <source>
        <dbReference type="EMBL" id="SFG91803.1"/>
    </source>
</evidence>
<protein>
    <submittedName>
        <fullName evidence="3">PEP-CTERM protein-sorting domain-containing protein</fullName>
    </submittedName>
</protein>
<evidence type="ECO:0000259" key="2">
    <source>
        <dbReference type="Pfam" id="PF07589"/>
    </source>
</evidence>
<dbReference type="RefSeq" id="WP_090730490.1">
    <property type="nucleotide sequence ID" value="NZ_FOOU01000019.1"/>
</dbReference>
<organism evidence="3 4">
    <name type="scientific">Neptunomonas qingdaonensis</name>
    <dbReference type="NCBI Taxonomy" id="1045558"/>
    <lineage>
        <taxon>Bacteria</taxon>
        <taxon>Pseudomonadati</taxon>
        <taxon>Pseudomonadota</taxon>
        <taxon>Gammaproteobacteria</taxon>
        <taxon>Oceanospirillales</taxon>
        <taxon>Oceanospirillaceae</taxon>
        <taxon>Neptunomonas</taxon>
    </lineage>
</organism>
<evidence type="ECO:0000256" key="1">
    <source>
        <dbReference type="SAM" id="SignalP"/>
    </source>
</evidence>
<dbReference type="NCBIfam" id="TIGR02595">
    <property type="entry name" value="PEP_CTERM"/>
    <property type="match status" value="1"/>
</dbReference>
<dbReference type="Proteomes" id="UP000198623">
    <property type="component" value="Unassembled WGS sequence"/>
</dbReference>
<keyword evidence="4" id="KW-1185">Reference proteome</keyword>
<proteinExistence type="predicted"/>
<dbReference type="InterPro" id="IPR013424">
    <property type="entry name" value="Ice-binding_C"/>
</dbReference>